<accession>A0A068QV98</accession>
<dbReference type="RefSeq" id="WP_045972058.1">
    <property type="nucleotide sequence ID" value="NZ_CAWMED010000001.1"/>
</dbReference>
<dbReference type="KEGG" id="xdo:XDD1_3000"/>
<dbReference type="EMBL" id="FO704550">
    <property type="protein sequence ID" value="CDG18699.1"/>
    <property type="molecule type" value="Genomic_DNA"/>
</dbReference>
<evidence type="ECO:0000313" key="2">
    <source>
        <dbReference type="EMBL" id="TYP13163.1"/>
    </source>
</evidence>
<evidence type="ECO:0000313" key="3">
    <source>
        <dbReference type="Proteomes" id="UP000032721"/>
    </source>
</evidence>
<evidence type="ECO:0000313" key="4">
    <source>
        <dbReference type="Proteomes" id="UP000324170"/>
    </source>
</evidence>
<dbReference type="EMBL" id="VNHN01000009">
    <property type="protein sequence ID" value="TYP13163.1"/>
    <property type="molecule type" value="Genomic_DNA"/>
</dbReference>
<evidence type="ECO:0000313" key="1">
    <source>
        <dbReference type="EMBL" id="CDG18699.1"/>
    </source>
</evidence>
<proteinExistence type="predicted"/>
<dbReference type="AlphaFoldDB" id="A0A068QV98"/>
<dbReference type="Proteomes" id="UP000324170">
    <property type="component" value="Unassembled WGS sequence"/>
</dbReference>
<keyword evidence="4" id="KW-1185">Reference proteome</keyword>
<dbReference type="HOGENOM" id="CLU_1677187_0_0_6"/>
<reference evidence="2 4" key="2">
    <citation type="submission" date="2019-07" db="EMBL/GenBank/DDBJ databases">
        <title>Genomic Encyclopedia of Type Strains, Phase I: the one thousand microbial genomes (KMG-I) project.</title>
        <authorList>
            <person name="Kyrpides N."/>
        </authorList>
    </citation>
    <scope>NUCLEOTIDE SEQUENCE [LARGE SCALE GENOMIC DNA]</scope>
    <source>
        <strain evidence="2 4">DSM 17909</strain>
    </source>
</reference>
<reference evidence="1 3" key="1">
    <citation type="submission" date="2013-07" db="EMBL/GenBank/DDBJ databases">
        <authorList>
            <person name="Genoscope - CEA"/>
        </authorList>
    </citation>
    <scope>NUCLEOTIDE SEQUENCE [LARGE SCALE GENOMIC DNA]</scope>
    <source>
        <strain evidence="1">FRM16</strain>
        <strain evidence="3">FRM16 / DSM 17909</strain>
    </source>
</reference>
<dbReference type="Proteomes" id="UP000032721">
    <property type="component" value="Chromosome"/>
</dbReference>
<name>A0A068QV98_9GAMM</name>
<sequence>MKDYDVQYYYCNDEVITIKNYTEHSFKLIEAKLNSGYWNKYPQHLIPSQKKVTCCWGRYVFKGVSGKIKYEFIDKFDGKLHFPQYIDINFGSPYIGQPVCNVYCYLQYGDQQYPLGKYDLLYSVNFPISGVFNAIIILAPPGTTDMDNLPDLPEHNE</sequence>
<organism evidence="1 3">
    <name type="scientific">Xenorhabdus doucetiae</name>
    <dbReference type="NCBI Taxonomy" id="351671"/>
    <lineage>
        <taxon>Bacteria</taxon>
        <taxon>Pseudomonadati</taxon>
        <taxon>Pseudomonadota</taxon>
        <taxon>Gammaproteobacteria</taxon>
        <taxon>Enterobacterales</taxon>
        <taxon>Morganellaceae</taxon>
        <taxon>Xenorhabdus</taxon>
    </lineage>
</organism>
<dbReference type="Gene3D" id="2.60.270.50">
    <property type="match status" value="1"/>
</dbReference>
<gene>
    <name evidence="2" type="ORF">LY16_00823</name>
    <name evidence="1" type="ORF">XDD1_3000</name>
</gene>
<dbReference type="STRING" id="351671.XDD1_3000"/>
<protein>
    <submittedName>
        <fullName evidence="1">Uncharacterized protein</fullName>
    </submittedName>
</protein>